<dbReference type="InterPro" id="IPR035919">
    <property type="entry name" value="EAL_sf"/>
</dbReference>
<dbReference type="InterPro" id="IPR000160">
    <property type="entry name" value="GGDEF_dom"/>
</dbReference>
<dbReference type="Gene3D" id="3.30.450.20">
    <property type="entry name" value="PAS domain"/>
    <property type="match status" value="1"/>
</dbReference>
<dbReference type="Pfam" id="PF13426">
    <property type="entry name" value="PAS_9"/>
    <property type="match status" value="1"/>
</dbReference>
<dbReference type="PROSITE" id="PS50883">
    <property type="entry name" value="EAL"/>
    <property type="match status" value="1"/>
</dbReference>
<dbReference type="PROSITE" id="PS50112">
    <property type="entry name" value="PAS"/>
    <property type="match status" value="1"/>
</dbReference>
<dbReference type="Pfam" id="PF00563">
    <property type="entry name" value="EAL"/>
    <property type="match status" value="1"/>
</dbReference>
<protein>
    <submittedName>
        <fullName evidence="4">Diguanylate cyclase</fullName>
    </submittedName>
</protein>
<feature type="domain" description="PAS" evidence="1">
    <location>
        <begin position="133"/>
        <end position="203"/>
    </location>
</feature>
<gene>
    <name evidence="4" type="ORF">CRV07_00765</name>
</gene>
<dbReference type="SMART" id="SM00267">
    <property type="entry name" value="GGDEF"/>
    <property type="match status" value="1"/>
</dbReference>
<dbReference type="NCBIfam" id="TIGR00254">
    <property type="entry name" value="GGDEF"/>
    <property type="match status" value="1"/>
</dbReference>
<comment type="caution">
    <text evidence="4">The sequence shown here is derived from an EMBL/GenBank/DDBJ whole genome shotgun (WGS) entry which is preliminary data.</text>
</comment>
<dbReference type="InterPro" id="IPR043128">
    <property type="entry name" value="Rev_trsase/Diguanyl_cyclase"/>
</dbReference>
<dbReference type="Gene3D" id="3.30.70.270">
    <property type="match status" value="1"/>
</dbReference>
<sequence>MENELSPRKVTKYPVDTFANQVDALVYTVDMETQEILFCNEKCMEEFGNIIGKKCHDLLEKVSVSSYLDSFDDIHWGEDVSEYMHSLSNRIYLFSEKIVEDYKKLKKVKVRVGVDVTTKKSNGNKSKDKNLKNSDVIEAILDATIEGIFVYDEKRKCIKVNDVASKIFCYTKDEILGKDVSNFVDQTSVPTVREILATGYEEPYEATMIRRNGEKFPCVLRGKYIYLNNEKVRVVAILDISNVKEKEGEIVKLAFYDSLTKLPNKVLLKDRVDQLLTKFNRTNHYGGLIIIDLDHFKNINDTKGHFIGDRVLVEFAKRLQALIRRYDTISRFGGDEFIVLINTEFSDRIKATNSIKEIAKKILKNIKKSFKIDEDEYILTASIGISIFDKNFTYDEILKCADSAMNFAKKRGRDNYNFFDSKLQLELERKAIITTRLRDAIRYNQISIVYQKQVHLDKKVVGVEALARWEDQELGLVSPNEFIPIAEESGLIIEFGYHLIEEAVKLLKTWQENHEKSNWRVSVNVSLSQFVKDDFIKYIENMVNIYGIDPKLLRLEITESFLLSNGDNAIKKIDYLKKLGLSISIDDFGTGYSSLGYLKKLSIDELKIDKIFIDDILEDKNDEILVCAILEIGNKFDIDVIAEGVENSQTHEKLKSLGCKYFQGDYFFVPQTRSEL</sequence>
<dbReference type="CDD" id="cd01949">
    <property type="entry name" value="GGDEF"/>
    <property type="match status" value="1"/>
</dbReference>
<dbReference type="Proteomes" id="UP000289758">
    <property type="component" value="Unassembled WGS sequence"/>
</dbReference>
<dbReference type="PANTHER" id="PTHR44757">
    <property type="entry name" value="DIGUANYLATE CYCLASE DGCP"/>
    <property type="match status" value="1"/>
</dbReference>
<dbReference type="InterPro" id="IPR035965">
    <property type="entry name" value="PAS-like_dom_sf"/>
</dbReference>
<evidence type="ECO:0000313" key="4">
    <source>
        <dbReference type="EMBL" id="RXK08368.1"/>
    </source>
</evidence>
<evidence type="ECO:0000259" key="2">
    <source>
        <dbReference type="PROSITE" id="PS50883"/>
    </source>
</evidence>
<dbReference type="AlphaFoldDB" id="A0A4Q1AP42"/>
<accession>A0A4Q1AP42</accession>
<dbReference type="SMART" id="SM00091">
    <property type="entry name" value="PAS"/>
    <property type="match status" value="2"/>
</dbReference>
<dbReference type="CDD" id="cd00130">
    <property type="entry name" value="PAS"/>
    <property type="match status" value="1"/>
</dbReference>
<dbReference type="InterPro" id="IPR001633">
    <property type="entry name" value="EAL_dom"/>
</dbReference>
<evidence type="ECO:0000259" key="3">
    <source>
        <dbReference type="PROSITE" id="PS50887"/>
    </source>
</evidence>
<dbReference type="SMART" id="SM00052">
    <property type="entry name" value="EAL"/>
    <property type="match status" value="1"/>
</dbReference>
<dbReference type="OrthoDB" id="5372181at2"/>
<dbReference type="SUPFAM" id="SSF55073">
    <property type="entry name" value="Nucleotide cyclase"/>
    <property type="match status" value="1"/>
</dbReference>
<evidence type="ECO:0000313" key="5">
    <source>
        <dbReference type="Proteomes" id="UP000289758"/>
    </source>
</evidence>
<dbReference type="PANTHER" id="PTHR44757:SF2">
    <property type="entry name" value="BIOFILM ARCHITECTURE MAINTENANCE PROTEIN MBAA"/>
    <property type="match status" value="1"/>
</dbReference>
<organism evidence="4 5">
    <name type="scientific">Halarcobacter ebronensis</name>
    <dbReference type="NCBI Taxonomy" id="1462615"/>
    <lineage>
        <taxon>Bacteria</taxon>
        <taxon>Pseudomonadati</taxon>
        <taxon>Campylobacterota</taxon>
        <taxon>Epsilonproteobacteria</taxon>
        <taxon>Campylobacterales</taxon>
        <taxon>Arcobacteraceae</taxon>
        <taxon>Halarcobacter</taxon>
    </lineage>
</organism>
<dbReference type="SUPFAM" id="SSF141868">
    <property type="entry name" value="EAL domain-like"/>
    <property type="match status" value="1"/>
</dbReference>
<dbReference type="NCBIfam" id="TIGR00229">
    <property type="entry name" value="sensory_box"/>
    <property type="match status" value="1"/>
</dbReference>
<feature type="domain" description="EAL" evidence="2">
    <location>
        <begin position="430"/>
        <end position="676"/>
    </location>
</feature>
<dbReference type="PROSITE" id="PS50887">
    <property type="entry name" value="GGDEF"/>
    <property type="match status" value="1"/>
</dbReference>
<keyword evidence="5" id="KW-1185">Reference proteome</keyword>
<dbReference type="CDD" id="cd01948">
    <property type="entry name" value="EAL"/>
    <property type="match status" value="1"/>
</dbReference>
<name>A0A4Q1AP42_9BACT</name>
<dbReference type="Gene3D" id="3.20.20.450">
    <property type="entry name" value="EAL domain"/>
    <property type="match status" value="1"/>
</dbReference>
<dbReference type="InterPro" id="IPR029787">
    <property type="entry name" value="Nucleotide_cyclase"/>
</dbReference>
<dbReference type="InterPro" id="IPR052155">
    <property type="entry name" value="Biofilm_reg_signaling"/>
</dbReference>
<dbReference type="SUPFAM" id="SSF55785">
    <property type="entry name" value="PYP-like sensor domain (PAS domain)"/>
    <property type="match status" value="1"/>
</dbReference>
<dbReference type="Pfam" id="PF00990">
    <property type="entry name" value="GGDEF"/>
    <property type="match status" value="1"/>
</dbReference>
<dbReference type="EMBL" id="PDKK01000001">
    <property type="protein sequence ID" value="RXK08368.1"/>
    <property type="molecule type" value="Genomic_DNA"/>
</dbReference>
<dbReference type="InterPro" id="IPR000014">
    <property type="entry name" value="PAS"/>
</dbReference>
<dbReference type="RefSeq" id="WP_129085944.1">
    <property type="nucleotide sequence ID" value="NZ_CP053836.1"/>
</dbReference>
<feature type="domain" description="GGDEF" evidence="3">
    <location>
        <begin position="284"/>
        <end position="421"/>
    </location>
</feature>
<evidence type="ECO:0000259" key="1">
    <source>
        <dbReference type="PROSITE" id="PS50112"/>
    </source>
</evidence>
<reference evidence="4 5" key="1">
    <citation type="submission" date="2017-10" db="EMBL/GenBank/DDBJ databases">
        <title>Genomics of the genus Arcobacter.</title>
        <authorList>
            <person name="Perez-Cataluna A."/>
            <person name="Figueras M.J."/>
        </authorList>
    </citation>
    <scope>NUCLEOTIDE SEQUENCE [LARGE SCALE GENOMIC DNA]</scope>
    <source>
        <strain evidence="4 5">CECT 8441</strain>
    </source>
</reference>
<proteinExistence type="predicted"/>